<dbReference type="CDD" id="cd06782">
    <property type="entry name" value="cpPDZ_CPP-like"/>
    <property type="match status" value="1"/>
</dbReference>
<dbReference type="PROSITE" id="PS50106">
    <property type="entry name" value="PDZ"/>
    <property type="match status" value="1"/>
</dbReference>
<dbReference type="Pfam" id="PF17804">
    <property type="entry name" value="TSP_NTD"/>
    <property type="match status" value="1"/>
</dbReference>
<dbReference type="InterPro" id="IPR036034">
    <property type="entry name" value="PDZ_sf"/>
</dbReference>
<dbReference type="InterPro" id="IPR040573">
    <property type="entry name" value="TSP_N"/>
</dbReference>
<dbReference type="Gene3D" id="2.30.42.10">
    <property type="match status" value="1"/>
</dbReference>
<evidence type="ECO:0000256" key="7">
    <source>
        <dbReference type="SAM" id="SignalP"/>
    </source>
</evidence>
<accession>A0A428K696</accession>
<proteinExistence type="inferred from homology"/>
<keyword evidence="6" id="KW-0175">Coiled coil</keyword>
<feature type="signal peptide" evidence="7">
    <location>
        <begin position="1"/>
        <end position="25"/>
    </location>
</feature>
<dbReference type="GO" id="GO:0004175">
    <property type="term" value="F:endopeptidase activity"/>
    <property type="evidence" value="ECO:0007669"/>
    <property type="project" value="TreeGrafter"/>
</dbReference>
<evidence type="ECO:0000313" key="9">
    <source>
        <dbReference type="EMBL" id="RSK41947.1"/>
    </source>
</evidence>
<dbReference type="InterPro" id="IPR005151">
    <property type="entry name" value="Tail-specific_protease"/>
</dbReference>
<keyword evidence="2 5" id="KW-0645">Protease</keyword>
<dbReference type="Pfam" id="PF11818">
    <property type="entry name" value="DUF3340"/>
    <property type="match status" value="1"/>
</dbReference>
<dbReference type="Pfam" id="PF03572">
    <property type="entry name" value="Peptidase_S41"/>
    <property type="match status" value="1"/>
</dbReference>
<keyword evidence="4 5" id="KW-0720">Serine protease</keyword>
<dbReference type="Gene3D" id="3.90.226.10">
    <property type="entry name" value="2-enoyl-CoA Hydratase, Chain A, domain 1"/>
    <property type="match status" value="1"/>
</dbReference>
<dbReference type="GO" id="GO:0007165">
    <property type="term" value="P:signal transduction"/>
    <property type="evidence" value="ECO:0007669"/>
    <property type="project" value="TreeGrafter"/>
</dbReference>
<dbReference type="GO" id="GO:0008236">
    <property type="term" value="F:serine-type peptidase activity"/>
    <property type="evidence" value="ECO:0007669"/>
    <property type="project" value="UniProtKB-KW"/>
</dbReference>
<dbReference type="CDD" id="cd07560">
    <property type="entry name" value="Peptidase_S41_CPP"/>
    <property type="match status" value="1"/>
</dbReference>
<evidence type="ECO:0000256" key="2">
    <source>
        <dbReference type="ARBA" id="ARBA00022670"/>
    </source>
</evidence>
<dbReference type="SMART" id="SM00245">
    <property type="entry name" value="TSPc"/>
    <property type="match status" value="1"/>
</dbReference>
<keyword evidence="7" id="KW-0732">Signal</keyword>
<dbReference type="PANTHER" id="PTHR32060:SF22">
    <property type="entry name" value="CARBOXYL-TERMINAL-PROCESSING PEPTIDASE 3, CHLOROPLASTIC"/>
    <property type="match status" value="1"/>
</dbReference>
<dbReference type="SUPFAM" id="SSF50156">
    <property type="entry name" value="PDZ domain-like"/>
    <property type="match status" value="1"/>
</dbReference>
<dbReference type="PANTHER" id="PTHR32060">
    <property type="entry name" value="TAIL-SPECIFIC PROTEASE"/>
    <property type="match status" value="1"/>
</dbReference>
<dbReference type="EMBL" id="RWBG01000001">
    <property type="protein sequence ID" value="RSK41947.1"/>
    <property type="molecule type" value="Genomic_DNA"/>
</dbReference>
<protein>
    <submittedName>
        <fullName evidence="9">Tail-specific protease</fullName>
    </submittedName>
</protein>
<keyword evidence="10" id="KW-1185">Reference proteome</keyword>
<comment type="caution">
    <text evidence="9">The sequence shown here is derived from an EMBL/GenBank/DDBJ whole genome shotgun (WGS) entry which is preliminary data.</text>
</comment>
<dbReference type="InterPro" id="IPR029045">
    <property type="entry name" value="ClpP/crotonase-like_dom_sf"/>
</dbReference>
<feature type="chain" id="PRO_5019287255" evidence="7">
    <location>
        <begin position="26"/>
        <end position="714"/>
    </location>
</feature>
<evidence type="ECO:0000256" key="4">
    <source>
        <dbReference type="ARBA" id="ARBA00022825"/>
    </source>
</evidence>
<dbReference type="InterPro" id="IPR001478">
    <property type="entry name" value="PDZ"/>
</dbReference>
<dbReference type="AlphaFoldDB" id="A0A428K696"/>
<evidence type="ECO:0000259" key="8">
    <source>
        <dbReference type="PROSITE" id="PS50106"/>
    </source>
</evidence>
<dbReference type="OrthoDB" id="9812068at2"/>
<evidence type="ECO:0000256" key="5">
    <source>
        <dbReference type="RuleBase" id="RU004404"/>
    </source>
</evidence>
<sequence>MKRNYKILMLVLLLAFASCSFTSKTFDNPDKDKLLVQVITYVLERGHFDPKELNDSFSEAVYQDYLDQIDPLKRYFLKSDIKEFEAYKYQLDDQLKQFDISFFNLTNERLMKRIDEAKDIYKEVLEKPFDYSVDEAYSSDYENQDYAKNSRQLKERWRKQLKFSNLANYDALMQEQENLKENKPDASEKGAKKTLAQIEQEAREETLESIDLYFNDYIDDLQRKDWFAMYVNSIVEEFDPHTFYFAPEDKDRFDQQMSGKLEGIGARLQKRMDNTKIVELISGGPAWRGKELEVGDVIMKVRQEDEEQPVNIVGMRLDDAIKLIKGPKGTKVILTVKKVDGTVEDITITRDVVELEETYAKSSIVKKNDKTFAVINLPKFYVDFENYKNRNAASDIKKEIERLKEAGMEGLVLDLRNNGGGSLQTVVDIAGLFIKDGPIVQVRSTGEPKEVLKDKDKSIIWDGPLVIMVNELSASASEILAAAMQDYKRAIIIGSKQTYGKGTVQNIFDLNRIVKNNRNGDLGALKLTTQKFYRVSGGSTQLEGVKSDVVVPDRYSYIDIGEKDQENPLPYDKIASVEHTYWDNYYDYDQAIKNSEQRMINNEQLKLINENALWVKERMDETHHSLNYNAYKAKLDENEKIAERFDKLNDYKTNLTFESLPYEQNMFLNDTVLKDKRDRWHKSLSKDVYIEEALNVLEDLKLSYSINKVATVKD</sequence>
<evidence type="ECO:0000256" key="1">
    <source>
        <dbReference type="ARBA" id="ARBA00009179"/>
    </source>
</evidence>
<evidence type="ECO:0000313" key="10">
    <source>
        <dbReference type="Proteomes" id="UP000270620"/>
    </source>
</evidence>
<dbReference type="PROSITE" id="PS51257">
    <property type="entry name" value="PROKAR_LIPOPROTEIN"/>
    <property type="match status" value="1"/>
</dbReference>
<dbReference type="SMART" id="SM00228">
    <property type="entry name" value="PDZ"/>
    <property type="match status" value="1"/>
</dbReference>
<comment type="similarity">
    <text evidence="1 5">Belongs to the peptidase S41A family.</text>
</comment>
<name>A0A428K696_9FLAO</name>
<dbReference type="NCBIfam" id="TIGR00225">
    <property type="entry name" value="prc"/>
    <property type="match status" value="1"/>
</dbReference>
<keyword evidence="3 5" id="KW-0378">Hydrolase</keyword>
<dbReference type="SUPFAM" id="SSF52096">
    <property type="entry name" value="ClpP/crotonase"/>
    <property type="match status" value="1"/>
</dbReference>
<feature type="coiled-coil region" evidence="6">
    <location>
        <begin position="169"/>
        <end position="208"/>
    </location>
</feature>
<dbReference type="InterPro" id="IPR020992">
    <property type="entry name" value="Tail_Prtase_C"/>
</dbReference>
<gene>
    <name evidence="9" type="ORF">EJA19_03445</name>
</gene>
<evidence type="ECO:0000256" key="3">
    <source>
        <dbReference type="ARBA" id="ARBA00022801"/>
    </source>
</evidence>
<dbReference type="InterPro" id="IPR004447">
    <property type="entry name" value="Peptidase_S41A"/>
</dbReference>
<dbReference type="RefSeq" id="WP_125466938.1">
    <property type="nucleotide sequence ID" value="NZ_RWBG01000001.1"/>
</dbReference>
<reference evidence="9 10" key="1">
    <citation type="submission" date="2018-12" db="EMBL/GenBank/DDBJ databases">
        <title>Mangrovimonas spongiae sp. nov., a novel member of the genus Mangrovimonas isolated from marine sponge.</title>
        <authorList>
            <person name="Zhuang L."/>
            <person name="Luo L."/>
        </authorList>
    </citation>
    <scope>NUCLEOTIDE SEQUENCE [LARGE SCALE GENOMIC DNA]</scope>
    <source>
        <strain evidence="9 10">HN-E26</strain>
    </source>
</reference>
<feature type="domain" description="PDZ" evidence="8">
    <location>
        <begin position="250"/>
        <end position="325"/>
    </location>
</feature>
<organism evidence="9 10">
    <name type="scientific">Mangrovimonas spongiae</name>
    <dbReference type="NCBI Taxonomy" id="2494697"/>
    <lineage>
        <taxon>Bacteria</taxon>
        <taxon>Pseudomonadati</taxon>
        <taxon>Bacteroidota</taxon>
        <taxon>Flavobacteriia</taxon>
        <taxon>Flavobacteriales</taxon>
        <taxon>Flavobacteriaceae</taxon>
        <taxon>Mangrovimonas</taxon>
    </lineage>
</organism>
<evidence type="ECO:0000256" key="6">
    <source>
        <dbReference type="SAM" id="Coils"/>
    </source>
</evidence>
<dbReference type="Proteomes" id="UP000270620">
    <property type="component" value="Unassembled WGS sequence"/>
</dbReference>
<dbReference type="GO" id="GO:0030288">
    <property type="term" value="C:outer membrane-bounded periplasmic space"/>
    <property type="evidence" value="ECO:0007669"/>
    <property type="project" value="TreeGrafter"/>
</dbReference>
<dbReference type="GO" id="GO:0006508">
    <property type="term" value="P:proteolysis"/>
    <property type="evidence" value="ECO:0007669"/>
    <property type="project" value="UniProtKB-KW"/>
</dbReference>
<dbReference type="Pfam" id="PF00595">
    <property type="entry name" value="PDZ"/>
    <property type="match status" value="1"/>
</dbReference>